<dbReference type="InterPro" id="IPR020449">
    <property type="entry name" value="Tscrpt_reg_AraC-type_HTH"/>
</dbReference>
<evidence type="ECO:0000256" key="3">
    <source>
        <dbReference type="ARBA" id="ARBA00023159"/>
    </source>
</evidence>
<dbReference type="Pfam" id="PF02311">
    <property type="entry name" value="AraC_binding"/>
    <property type="match status" value="1"/>
</dbReference>
<organism evidence="6 7">
    <name type="scientific">Rhizobium halophytocola</name>
    <dbReference type="NCBI Taxonomy" id="735519"/>
    <lineage>
        <taxon>Bacteria</taxon>
        <taxon>Pseudomonadati</taxon>
        <taxon>Pseudomonadota</taxon>
        <taxon>Alphaproteobacteria</taxon>
        <taxon>Hyphomicrobiales</taxon>
        <taxon>Rhizobiaceae</taxon>
        <taxon>Rhizobium/Agrobacterium group</taxon>
        <taxon>Rhizobium</taxon>
    </lineage>
</organism>
<evidence type="ECO:0000256" key="2">
    <source>
        <dbReference type="ARBA" id="ARBA00023125"/>
    </source>
</evidence>
<dbReference type="Gene3D" id="1.10.10.60">
    <property type="entry name" value="Homeodomain-like"/>
    <property type="match status" value="1"/>
</dbReference>
<dbReference type="EMBL" id="JAGGJU010000001">
    <property type="protein sequence ID" value="MBP1848657.1"/>
    <property type="molecule type" value="Genomic_DNA"/>
</dbReference>
<dbReference type="InterPro" id="IPR009057">
    <property type="entry name" value="Homeodomain-like_sf"/>
</dbReference>
<dbReference type="PROSITE" id="PS01124">
    <property type="entry name" value="HTH_ARAC_FAMILY_2"/>
    <property type="match status" value="1"/>
</dbReference>
<keyword evidence="1" id="KW-0805">Transcription regulation</keyword>
<dbReference type="PANTHER" id="PTHR43280:SF32">
    <property type="entry name" value="TRANSCRIPTIONAL REGULATORY PROTEIN"/>
    <property type="match status" value="1"/>
</dbReference>
<evidence type="ECO:0000313" key="7">
    <source>
        <dbReference type="Proteomes" id="UP000759443"/>
    </source>
</evidence>
<feature type="domain" description="HTH araC/xylS-type" evidence="5">
    <location>
        <begin position="191"/>
        <end position="289"/>
    </location>
</feature>
<evidence type="ECO:0000256" key="1">
    <source>
        <dbReference type="ARBA" id="ARBA00023015"/>
    </source>
</evidence>
<reference evidence="6 7" key="1">
    <citation type="submission" date="2021-03" db="EMBL/GenBank/DDBJ databases">
        <title>Genomic Encyclopedia of Type Strains, Phase IV (KMG-IV): sequencing the most valuable type-strain genomes for metagenomic binning, comparative biology and taxonomic classification.</title>
        <authorList>
            <person name="Goeker M."/>
        </authorList>
    </citation>
    <scope>NUCLEOTIDE SEQUENCE [LARGE SCALE GENOMIC DNA]</scope>
    <source>
        <strain evidence="6 7">DSM 21600</strain>
    </source>
</reference>
<evidence type="ECO:0000256" key="4">
    <source>
        <dbReference type="ARBA" id="ARBA00023163"/>
    </source>
</evidence>
<comment type="caution">
    <text evidence="6">The sequence shown here is derived from an EMBL/GenBank/DDBJ whole genome shotgun (WGS) entry which is preliminary data.</text>
</comment>
<keyword evidence="4" id="KW-0804">Transcription</keyword>
<dbReference type="InterPro" id="IPR003313">
    <property type="entry name" value="AraC-bd"/>
</dbReference>
<protein>
    <submittedName>
        <fullName evidence="6">AraC family transcriptional activator of pobA</fullName>
    </submittedName>
</protein>
<dbReference type="Pfam" id="PF12833">
    <property type="entry name" value="HTH_18"/>
    <property type="match status" value="1"/>
</dbReference>
<dbReference type="CDD" id="cd06999">
    <property type="entry name" value="cupin_HpaA-like_N"/>
    <property type="match status" value="1"/>
</dbReference>
<dbReference type="InterPro" id="IPR014710">
    <property type="entry name" value="RmlC-like_jellyroll"/>
</dbReference>
<name>A0ABS4DSJ0_9HYPH</name>
<dbReference type="SMART" id="SM00342">
    <property type="entry name" value="HTH_ARAC"/>
    <property type="match status" value="1"/>
</dbReference>
<dbReference type="PANTHER" id="PTHR43280">
    <property type="entry name" value="ARAC-FAMILY TRANSCRIPTIONAL REGULATOR"/>
    <property type="match status" value="1"/>
</dbReference>
<dbReference type="InterPro" id="IPR047264">
    <property type="entry name" value="Cupin_HpaA-like_N"/>
</dbReference>
<keyword evidence="3" id="KW-0010">Activator</keyword>
<dbReference type="Proteomes" id="UP000759443">
    <property type="component" value="Unassembled WGS sequence"/>
</dbReference>
<gene>
    <name evidence="6" type="ORF">J2Z17_000074</name>
</gene>
<evidence type="ECO:0000313" key="6">
    <source>
        <dbReference type="EMBL" id="MBP1848657.1"/>
    </source>
</evidence>
<dbReference type="SUPFAM" id="SSF46689">
    <property type="entry name" value="Homeodomain-like"/>
    <property type="match status" value="1"/>
</dbReference>
<accession>A0ABS4DSJ0</accession>
<dbReference type="SUPFAM" id="SSF51182">
    <property type="entry name" value="RmlC-like cupins"/>
    <property type="match status" value="1"/>
</dbReference>
<keyword evidence="2" id="KW-0238">DNA-binding</keyword>
<dbReference type="RefSeq" id="WP_209941177.1">
    <property type="nucleotide sequence ID" value="NZ_JAGGJU010000001.1"/>
</dbReference>
<proteinExistence type="predicted"/>
<dbReference type="InterPro" id="IPR011051">
    <property type="entry name" value="RmlC_Cupin_sf"/>
</dbReference>
<evidence type="ECO:0000259" key="5">
    <source>
        <dbReference type="PROSITE" id="PS01124"/>
    </source>
</evidence>
<dbReference type="Gene3D" id="2.60.120.10">
    <property type="entry name" value="Jelly Rolls"/>
    <property type="match status" value="1"/>
</dbReference>
<keyword evidence="7" id="KW-1185">Reference proteome</keyword>
<dbReference type="PRINTS" id="PR00032">
    <property type="entry name" value="HTHARAC"/>
</dbReference>
<dbReference type="InterPro" id="IPR018060">
    <property type="entry name" value="HTH_AraC"/>
</dbReference>
<sequence length="295" mass="32928">MSSVPTYSLYGENDRESAEFWVHAESIPSRSSRYDWEIRPHRHEHLFQILHMRRGRCTLSLGQRTVTLEGPAVVVTPPRHDHGFRFSPDIDGSVLTFVAARFPACRPPMDAEPAAMADWLSQPRVVPLEAEQPDRDFLVLTLAQIEREILTGTASAIALVESLLASALGLMLRISGEAPEGGLDRDRARLALLERMIAEDFRAHLPVTDYARRLGVSATHLNRITTIQTGKPVSRLIAERIVTEAKRELAMTMRPIGEIADSLGFDDQAYFSRFFSSKAGLSPRAYRDRAARPAG</sequence>